<protein>
    <submittedName>
        <fullName evidence="2">Uncharacterized protein</fullName>
    </submittedName>
</protein>
<accession>A0A8J3XZZ0</accession>
<comment type="caution">
    <text evidence="2">The sequence shown here is derived from an EMBL/GenBank/DDBJ whole genome shotgun (WGS) entry which is preliminary data.</text>
</comment>
<keyword evidence="3" id="KW-1185">Reference proteome</keyword>
<dbReference type="Proteomes" id="UP000605992">
    <property type="component" value="Unassembled WGS sequence"/>
</dbReference>
<keyword evidence="1" id="KW-0812">Transmembrane</keyword>
<proteinExistence type="predicted"/>
<organism evidence="2 3">
    <name type="scientific">Planotetraspora thailandica</name>
    <dbReference type="NCBI Taxonomy" id="487172"/>
    <lineage>
        <taxon>Bacteria</taxon>
        <taxon>Bacillati</taxon>
        <taxon>Actinomycetota</taxon>
        <taxon>Actinomycetes</taxon>
        <taxon>Streptosporangiales</taxon>
        <taxon>Streptosporangiaceae</taxon>
        <taxon>Planotetraspora</taxon>
    </lineage>
</organism>
<keyword evidence="1" id="KW-1133">Transmembrane helix</keyword>
<dbReference type="RefSeq" id="WP_203948384.1">
    <property type="nucleotide sequence ID" value="NZ_BOOR01000062.1"/>
</dbReference>
<sequence>MRKAVQILGVVLILQGVSGAVDHLAVQPFFGVLLNFFNRVVVPRVDLLAGHALLANLLLAAAGAVVIVAAERLPERS</sequence>
<reference evidence="2" key="1">
    <citation type="submission" date="2021-01" db="EMBL/GenBank/DDBJ databases">
        <title>Whole genome shotgun sequence of Planotetraspora thailandica NBRC 104271.</title>
        <authorList>
            <person name="Komaki H."/>
            <person name="Tamura T."/>
        </authorList>
    </citation>
    <scope>NUCLEOTIDE SEQUENCE</scope>
    <source>
        <strain evidence="2">NBRC 104271</strain>
    </source>
</reference>
<gene>
    <name evidence="2" type="ORF">Pth03_66690</name>
</gene>
<evidence type="ECO:0000313" key="3">
    <source>
        <dbReference type="Proteomes" id="UP000605992"/>
    </source>
</evidence>
<dbReference type="EMBL" id="BOOR01000062">
    <property type="protein sequence ID" value="GII58280.1"/>
    <property type="molecule type" value="Genomic_DNA"/>
</dbReference>
<name>A0A8J3XZZ0_9ACTN</name>
<keyword evidence="1" id="KW-0472">Membrane</keyword>
<evidence type="ECO:0000256" key="1">
    <source>
        <dbReference type="SAM" id="Phobius"/>
    </source>
</evidence>
<dbReference type="AlphaFoldDB" id="A0A8J3XZZ0"/>
<evidence type="ECO:0000313" key="2">
    <source>
        <dbReference type="EMBL" id="GII58280.1"/>
    </source>
</evidence>
<feature type="transmembrane region" description="Helical" evidence="1">
    <location>
        <begin position="48"/>
        <end position="70"/>
    </location>
</feature>